<dbReference type="Proteomes" id="UP000229112">
    <property type="component" value="Unassembled WGS sequence"/>
</dbReference>
<feature type="transmembrane region" description="Helical" evidence="1">
    <location>
        <begin position="32"/>
        <end position="51"/>
    </location>
</feature>
<dbReference type="EMBL" id="PFAY01000001">
    <property type="protein sequence ID" value="PIT93413.1"/>
    <property type="molecule type" value="Genomic_DNA"/>
</dbReference>
<dbReference type="AlphaFoldDB" id="A0A2M6WKW4"/>
<keyword evidence="1" id="KW-0472">Membrane</keyword>
<keyword evidence="1" id="KW-1133">Transmembrane helix</keyword>
<proteinExistence type="predicted"/>
<evidence type="ECO:0000313" key="2">
    <source>
        <dbReference type="EMBL" id="PIT93413.1"/>
    </source>
</evidence>
<name>A0A2M6WKW4_9BACT</name>
<comment type="caution">
    <text evidence="2">The sequence shown here is derived from an EMBL/GenBank/DDBJ whole genome shotgun (WGS) entry which is preliminary data.</text>
</comment>
<evidence type="ECO:0000256" key="1">
    <source>
        <dbReference type="SAM" id="Phobius"/>
    </source>
</evidence>
<keyword evidence="1" id="KW-0812">Transmembrane</keyword>
<protein>
    <submittedName>
        <fullName evidence="2">Uncharacterized protein</fullName>
    </submittedName>
</protein>
<gene>
    <name evidence="2" type="ORF">COU06_00025</name>
</gene>
<organism evidence="2 3">
    <name type="scientific">Candidatus Harrisonbacteria bacterium CG10_big_fil_rev_8_21_14_0_10_38_8</name>
    <dbReference type="NCBI Taxonomy" id="1974582"/>
    <lineage>
        <taxon>Bacteria</taxon>
        <taxon>Candidatus Harrisoniibacteriota</taxon>
    </lineage>
</organism>
<reference evidence="3" key="1">
    <citation type="submission" date="2017-09" db="EMBL/GenBank/DDBJ databases">
        <title>Depth-based differentiation of microbial function through sediment-hosted aquifers and enrichment of novel symbionts in the deep terrestrial subsurface.</title>
        <authorList>
            <person name="Probst A.J."/>
            <person name="Ladd B."/>
            <person name="Jarett J.K."/>
            <person name="Geller-Mcgrath D.E."/>
            <person name="Sieber C.M.K."/>
            <person name="Emerson J.B."/>
            <person name="Anantharaman K."/>
            <person name="Thomas B.C."/>
            <person name="Malmstrom R."/>
            <person name="Stieglmeier M."/>
            <person name="Klingl A."/>
            <person name="Woyke T."/>
            <person name="Ryan C.M."/>
            <person name="Banfield J.F."/>
        </authorList>
    </citation>
    <scope>NUCLEOTIDE SEQUENCE [LARGE SCALE GENOMIC DNA]</scope>
</reference>
<accession>A0A2M6WKW4</accession>
<evidence type="ECO:0000313" key="3">
    <source>
        <dbReference type="Proteomes" id="UP000229112"/>
    </source>
</evidence>
<sequence>MVYFISIKFSFIISEIKHIEEKIHSYQSLIPWILRPSLGIALFGALSALFITGGERQVSSVNSLI</sequence>